<dbReference type="InterPro" id="IPR036179">
    <property type="entry name" value="Ig-like_dom_sf"/>
</dbReference>
<dbReference type="Proteomes" id="UP000694557">
    <property type="component" value="Unassembled WGS sequence"/>
</dbReference>
<dbReference type="PANTHER" id="PTHR12080:SF55">
    <property type="entry name" value="LYMPHOCYTE FUNCTION-ASSOCIATED ANTIGEN 3"/>
    <property type="match status" value="1"/>
</dbReference>
<evidence type="ECO:0000256" key="2">
    <source>
        <dbReference type="ARBA" id="ARBA00022729"/>
    </source>
</evidence>
<evidence type="ECO:0000256" key="3">
    <source>
        <dbReference type="ARBA" id="ARBA00023136"/>
    </source>
</evidence>
<organism evidence="6 7">
    <name type="scientific">Oncorhynchus kisutch</name>
    <name type="common">Coho salmon</name>
    <name type="synonym">Salmo kisutch</name>
    <dbReference type="NCBI Taxonomy" id="8019"/>
    <lineage>
        <taxon>Eukaryota</taxon>
        <taxon>Metazoa</taxon>
        <taxon>Chordata</taxon>
        <taxon>Craniata</taxon>
        <taxon>Vertebrata</taxon>
        <taxon>Euteleostomi</taxon>
        <taxon>Actinopterygii</taxon>
        <taxon>Neopterygii</taxon>
        <taxon>Teleostei</taxon>
        <taxon>Protacanthopterygii</taxon>
        <taxon>Salmoniformes</taxon>
        <taxon>Salmonidae</taxon>
        <taxon>Salmoninae</taxon>
        <taxon>Oncorhynchus</taxon>
    </lineage>
</organism>
<dbReference type="Gene3D" id="2.60.40.10">
    <property type="entry name" value="Immunoglobulins"/>
    <property type="match status" value="2"/>
</dbReference>
<dbReference type="PANTHER" id="PTHR12080">
    <property type="entry name" value="SIGNALING LYMPHOCYTIC ACTIVATION MOLECULE"/>
    <property type="match status" value="1"/>
</dbReference>
<dbReference type="GO" id="GO:0016020">
    <property type="term" value="C:membrane"/>
    <property type="evidence" value="ECO:0007669"/>
    <property type="project" value="UniProtKB-SubCell"/>
</dbReference>
<dbReference type="Ensembl" id="ENSOKIT00005080825.1">
    <property type="protein sequence ID" value="ENSOKIP00005075854.1"/>
    <property type="gene ID" value="ENSOKIG00005032751.1"/>
</dbReference>
<evidence type="ECO:0000313" key="6">
    <source>
        <dbReference type="Ensembl" id="ENSOKIP00005075854.1"/>
    </source>
</evidence>
<dbReference type="SUPFAM" id="SSF48726">
    <property type="entry name" value="Immunoglobulin"/>
    <property type="match status" value="2"/>
</dbReference>
<dbReference type="InterPro" id="IPR015631">
    <property type="entry name" value="CD2/SLAM_rcpt"/>
</dbReference>
<evidence type="ECO:0000256" key="5">
    <source>
        <dbReference type="SAM" id="Phobius"/>
    </source>
</evidence>
<evidence type="ECO:0000313" key="7">
    <source>
        <dbReference type="Proteomes" id="UP000694557"/>
    </source>
</evidence>
<keyword evidence="3 5" id="KW-0472">Membrane</keyword>
<proteinExistence type="predicted"/>
<dbReference type="AlphaFoldDB" id="A0A8C7IN65"/>
<keyword evidence="4" id="KW-0325">Glycoprotein</keyword>
<protein>
    <submittedName>
        <fullName evidence="6">SLAM family member 8</fullName>
    </submittedName>
</protein>
<dbReference type="InterPro" id="IPR013783">
    <property type="entry name" value="Ig-like_fold"/>
</dbReference>
<comment type="subcellular location">
    <subcellularLocation>
        <location evidence="1">Membrane</location>
    </subcellularLocation>
</comment>
<evidence type="ECO:0000256" key="4">
    <source>
        <dbReference type="ARBA" id="ARBA00023180"/>
    </source>
</evidence>
<sequence>MRRTYSQRKQTQLLTEMSGGPLSCFSKQGILLLSILHYGIWAEVPPKDLYGLRGGSVCLAVAEPPQELGRQSWKVNSTIIVSDRKVSPKYQEKVEYNPLNHSLCIKNLSEKDRGTYIATYEKNWEELTTTYRLTVQEPISKVVIQKEITLLANQSCSVWLMCNVSVCSNISYTWERGNETYRDDEQIHFFLLPADGDISVTCTASNTVSEKSASTTVKCSNDTTIPGLVWCIICIVVVLILIVAVAVYCCRGHCNTGHHQAARRQTAALTPRTAATSVLTPCTGEGGSKVRLRSGVVIWCNRETLRENCFYFTFICIGFSLFQEGPGPIAAEGTTFQTKQLTYTNTTLTINTHTVQQKHCTFKNTNVLTKNSWSKNNYTLL</sequence>
<keyword evidence="7" id="KW-1185">Reference proteome</keyword>
<reference evidence="6" key="2">
    <citation type="submission" date="2025-09" db="UniProtKB">
        <authorList>
            <consortium name="Ensembl"/>
        </authorList>
    </citation>
    <scope>IDENTIFICATION</scope>
</reference>
<reference evidence="6" key="1">
    <citation type="submission" date="2025-08" db="UniProtKB">
        <authorList>
            <consortium name="Ensembl"/>
        </authorList>
    </citation>
    <scope>IDENTIFICATION</scope>
</reference>
<evidence type="ECO:0000256" key="1">
    <source>
        <dbReference type="ARBA" id="ARBA00004370"/>
    </source>
</evidence>
<feature type="transmembrane region" description="Helical" evidence="5">
    <location>
        <begin position="228"/>
        <end position="248"/>
    </location>
</feature>
<name>A0A8C7IN65_ONCKI</name>
<dbReference type="GeneTree" id="ENSGT01030000234540"/>
<keyword evidence="5" id="KW-0812">Transmembrane</keyword>
<dbReference type="RefSeq" id="XP_031647795.1">
    <property type="nucleotide sequence ID" value="XM_031791935.1"/>
</dbReference>
<keyword evidence="5" id="KW-1133">Transmembrane helix</keyword>
<accession>A0A8C7IN65</accession>
<keyword evidence="2" id="KW-0732">Signal</keyword>
<dbReference type="GeneID" id="109906437"/>
<gene>
    <name evidence="6" type="primary">LOC109906437</name>
</gene>